<dbReference type="STRING" id="940286.GCA_000227565_01407"/>
<sequence length="339" mass="38041">MDFLSLKPSTAFWGERNIIDRPPRIIEVEGAVFDPHPDSEIHAAIYRPDRHLVLESAHTRGPGTLLTPERVKPRKGTATKADALTYIYPGYVNKHYGHFLLSTFSRLWSQNLIDTGLPIIWHADMTIDLAFRLPWFRDIMGALRIDRKRFVAFPKPTKLGKVIIPCPAFIEQKVCFLEYAALGKRIGDALCGSVIRRSKPVYLSKAKVNGGVRTISNEVALETALTRRGFDIVHPEQMSMGQQIALWRSGVPIVSFTGSALHTALFSPGADVLHVDYDQFTNTSFWLINAANGTRADYVHFTDGSVPRIGENERWSCIHELKNPERTADVIAARVNARP</sequence>
<evidence type="ECO:0000313" key="2">
    <source>
        <dbReference type="EMBL" id="PYD81405.1"/>
    </source>
</evidence>
<comment type="caution">
    <text evidence="2">The sequence shown here is derived from an EMBL/GenBank/DDBJ whole genome shotgun (WGS) entry which is preliminary data.</text>
</comment>
<evidence type="ECO:0000259" key="1">
    <source>
        <dbReference type="Pfam" id="PF04577"/>
    </source>
</evidence>
<name>A0A318QQW1_9PROT</name>
<evidence type="ECO:0000313" key="3">
    <source>
        <dbReference type="Proteomes" id="UP000247417"/>
    </source>
</evidence>
<dbReference type="OrthoDB" id="3760154at2"/>
<dbReference type="InterPro" id="IPR049625">
    <property type="entry name" value="Glyco_transf_61_cat"/>
</dbReference>
<accession>A0A318QQW1</accession>
<feature type="domain" description="Glycosyltransferase 61 catalytic" evidence="1">
    <location>
        <begin position="96"/>
        <end position="268"/>
    </location>
</feature>
<dbReference type="EMBL" id="NKTX01000032">
    <property type="protein sequence ID" value="PYD81405.1"/>
    <property type="molecule type" value="Genomic_DNA"/>
</dbReference>
<protein>
    <recommendedName>
        <fullName evidence="1">Glycosyltransferase 61 catalytic domain-containing protein</fullName>
    </recommendedName>
</protein>
<dbReference type="GO" id="GO:0016757">
    <property type="term" value="F:glycosyltransferase activity"/>
    <property type="evidence" value="ECO:0007669"/>
    <property type="project" value="InterPro"/>
</dbReference>
<gene>
    <name evidence="2" type="ORF">CFR80_11865</name>
</gene>
<proteinExistence type="predicted"/>
<dbReference type="AlphaFoldDB" id="A0A318QQW1"/>
<dbReference type="Proteomes" id="UP000247417">
    <property type="component" value="Unassembled WGS sequence"/>
</dbReference>
<reference evidence="2 3" key="1">
    <citation type="submission" date="2017-07" db="EMBL/GenBank/DDBJ databases">
        <title>A draft genome sequence of Komagataeibacter oboediens LMG 18849.</title>
        <authorList>
            <person name="Skraban J."/>
            <person name="Cleenwerck I."/>
            <person name="Vandamme P."/>
            <person name="Trcek J."/>
        </authorList>
    </citation>
    <scope>NUCLEOTIDE SEQUENCE [LARGE SCALE GENOMIC DNA]</scope>
    <source>
        <strain evidence="2 3">LMG 18849</strain>
    </source>
</reference>
<organism evidence="2 3">
    <name type="scientific">Komagataeibacter oboediens</name>
    <dbReference type="NCBI Taxonomy" id="65958"/>
    <lineage>
        <taxon>Bacteria</taxon>
        <taxon>Pseudomonadati</taxon>
        <taxon>Pseudomonadota</taxon>
        <taxon>Alphaproteobacteria</taxon>
        <taxon>Acetobacterales</taxon>
        <taxon>Acetobacteraceae</taxon>
        <taxon>Komagataeibacter</taxon>
    </lineage>
</organism>
<dbReference type="Pfam" id="PF04577">
    <property type="entry name" value="Glyco_transf_61"/>
    <property type="match status" value="1"/>
</dbReference>